<feature type="compositionally biased region" description="Low complexity" evidence="5">
    <location>
        <begin position="1859"/>
        <end position="1886"/>
    </location>
</feature>
<feature type="compositionally biased region" description="Low complexity" evidence="5">
    <location>
        <begin position="1825"/>
        <end position="1852"/>
    </location>
</feature>
<feature type="compositionally biased region" description="Low complexity" evidence="5">
    <location>
        <begin position="2233"/>
        <end position="2259"/>
    </location>
</feature>
<evidence type="ECO:0008006" key="13">
    <source>
        <dbReference type="Google" id="ProtNLM"/>
    </source>
</evidence>
<feature type="compositionally biased region" description="Low complexity" evidence="5">
    <location>
        <begin position="1723"/>
        <end position="1750"/>
    </location>
</feature>
<feature type="domain" description="VWFC" evidence="8">
    <location>
        <begin position="3879"/>
        <end position="3948"/>
    </location>
</feature>
<evidence type="ECO:0000256" key="2">
    <source>
        <dbReference type="ARBA" id="ARBA00023157"/>
    </source>
</evidence>
<evidence type="ECO:0000256" key="6">
    <source>
        <dbReference type="SAM" id="SignalP"/>
    </source>
</evidence>
<dbReference type="SMART" id="SM00832">
    <property type="entry name" value="C8"/>
    <property type="match status" value="4"/>
</dbReference>
<feature type="compositionally biased region" description="Low complexity" evidence="5">
    <location>
        <begin position="1519"/>
        <end position="1545"/>
    </location>
</feature>
<feature type="compositionally biased region" description="Low complexity" evidence="5">
    <location>
        <begin position="2607"/>
        <end position="2633"/>
    </location>
</feature>
<dbReference type="SMART" id="SM00041">
    <property type="entry name" value="CT"/>
    <property type="match status" value="1"/>
</dbReference>
<feature type="compositionally biased region" description="Low complexity" evidence="5">
    <location>
        <begin position="2505"/>
        <end position="2531"/>
    </location>
</feature>
<feature type="compositionally biased region" description="Low complexity" evidence="5">
    <location>
        <begin position="3126"/>
        <end position="3152"/>
    </location>
</feature>
<feature type="compositionally biased region" description="Low complexity" evidence="5">
    <location>
        <begin position="2684"/>
        <end position="2710"/>
    </location>
</feature>
<feature type="compositionally biased region" description="Low complexity" evidence="5">
    <location>
        <begin position="1383"/>
        <end position="1410"/>
    </location>
</feature>
<feature type="compositionally biased region" description="Low complexity" evidence="5">
    <location>
        <begin position="2752"/>
        <end position="2778"/>
    </location>
</feature>
<dbReference type="SMART" id="SM00215">
    <property type="entry name" value="VWC_out"/>
    <property type="match status" value="2"/>
</dbReference>
<reference evidence="11 12" key="1">
    <citation type="submission" date="2024-05" db="EMBL/GenBank/DDBJ databases">
        <title>A high-quality chromosomal-level genome assembly of Topmouth culter (Culter alburnus).</title>
        <authorList>
            <person name="Zhao H."/>
        </authorList>
    </citation>
    <scope>NUCLEOTIDE SEQUENCE [LARGE SCALE GENOMIC DNA]</scope>
    <source>
        <strain evidence="11">CATC2023</strain>
        <tissue evidence="11">Muscle</tissue>
    </source>
</reference>
<evidence type="ECO:0000256" key="4">
    <source>
        <dbReference type="PROSITE-ProRule" id="PRU00039"/>
    </source>
</evidence>
<feature type="compositionally biased region" description="Low complexity" evidence="5">
    <location>
        <begin position="3330"/>
        <end position="3356"/>
    </location>
</feature>
<feature type="compositionally biased region" description="Low complexity" evidence="5">
    <location>
        <begin position="1587"/>
        <end position="1613"/>
    </location>
</feature>
<feature type="compositionally biased region" description="Low complexity" evidence="5">
    <location>
        <begin position="2471"/>
        <end position="2498"/>
    </location>
</feature>
<dbReference type="SUPFAM" id="SSF57567">
    <property type="entry name" value="Serine protease inhibitors"/>
    <property type="match status" value="4"/>
</dbReference>
<keyword evidence="6" id="KW-0732">Signal</keyword>
<feature type="compositionally biased region" description="Low complexity" evidence="5">
    <location>
        <begin position="1553"/>
        <end position="1579"/>
    </location>
</feature>
<dbReference type="Pfam" id="PF01826">
    <property type="entry name" value="TIL"/>
    <property type="match status" value="1"/>
</dbReference>
<comment type="caution">
    <text evidence="11">The sequence shown here is derived from an EMBL/GenBank/DDBJ whole genome shotgun (WGS) entry which is preliminary data.</text>
</comment>
<feature type="compositionally biased region" description="Low complexity" evidence="5">
    <location>
        <begin position="2820"/>
        <end position="2846"/>
    </location>
</feature>
<feature type="compositionally biased region" description="Low complexity" evidence="5">
    <location>
        <begin position="1893"/>
        <end position="1919"/>
    </location>
</feature>
<feature type="compositionally biased region" description="Low complexity" evidence="5">
    <location>
        <begin position="3092"/>
        <end position="3118"/>
    </location>
</feature>
<dbReference type="Pfam" id="PF23244">
    <property type="entry name" value="VWF"/>
    <property type="match status" value="1"/>
</dbReference>
<feature type="compositionally biased region" description="Low complexity" evidence="5">
    <location>
        <begin position="1281"/>
        <end position="1306"/>
    </location>
</feature>
<feature type="compositionally biased region" description="Low complexity" evidence="5">
    <location>
        <begin position="3194"/>
        <end position="3220"/>
    </location>
</feature>
<keyword evidence="3" id="KW-0325">Glycoprotein</keyword>
<organism evidence="11 12">
    <name type="scientific">Culter alburnus</name>
    <name type="common">Topmouth culter</name>
    <dbReference type="NCBI Taxonomy" id="194366"/>
    <lineage>
        <taxon>Eukaryota</taxon>
        <taxon>Metazoa</taxon>
        <taxon>Chordata</taxon>
        <taxon>Craniata</taxon>
        <taxon>Vertebrata</taxon>
        <taxon>Euteleostomi</taxon>
        <taxon>Actinopterygii</taxon>
        <taxon>Neopterygii</taxon>
        <taxon>Teleostei</taxon>
        <taxon>Ostariophysi</taxon>
        <taxon>Cypriniformes</taxon>
        <taxon>Xenocyprididae</taxon>
        <taxon>Xenocypridinae</taxon>
        <taxon>Culter</taxon>
    </lineage>
</organism>
<dbReference type="InterPro" id="IPR002919">
    <property type="entry name" value="TIL_dom"/>
</dbReference>
<dbReference type="InterPro" id="IPR014853">
    <property type="entry name" value="VWF/SSPO/ZAN-like_Cys-rich_dom"/>
</dbReference>
<dbReference type="InterPro" id="IPR006207">
    <property type="entry name" value="Cys_knot_C"/>
</dbReference>
<name>A0AAW1YVU0_CULAL</name>
<dbReference type="Pfam" id="PF00094">
    <property type="entry name" value="VWD"/>
    <property type="match status" value="4"/>
</dbReference>
<dbReference type="InterPro" id="IPR036084">
    <property type="entry name" value="Ser_inhib-like_sf"/>
</dbReference>
<feature type="compositionally biased region" description="Low complexity" evidence="5">
    <location>
        <begin position="1927"/>
        <end position="1953"/>
    </location>
</feature>
<feature type="compositionally biased region" description="Low complexity" evidence="5">
    <location>
        <begin position="1349"/>
        <end position="1375"/>
    </location>
</feature>
<dbReference type="FunFam" id="2.10.25.10:FF:000674">
    <property type="entry name" value="Mucin-2"/>
    <property type="match status" value="1"/>
</dbReference>
<dbReference type="PROSITE" id="PS01208">
    <property type="entry name" value="VWFC_1"/>
    <property type="match status" value="1"/>
</dbReference>
<gene>
    <name evidence="11" type="ORF">ABG768_017963</name>
</gene>
<feature type="compositionally biased region" description="Low complexity" evidence="5">
    <location>
        <begin position="3058"/>
        <end position="3084"/>
    </location>
</feature>
<dbReference type="PROSITE" id="PS50853">
    <property type="entry name" value="FN3"/>
    <property type="match status" value="1"/>
</dbReference>
<dbReference type="Pfam" id="PF08742">
    <property type="entry name" value="C8"/>
    <property type="match status" value="4"/>
</dbReference>
<feature type="compositionally biased region" description="Low complexity" evidence="5">
    <location>
        <begin position="2097"/>
        <end position="2124"/>
    </location>
</feature>
<feature type="compositionally biased region" description="Low complexity" evidence="5">
    <location>
        <begin position="2956"/>
        <end position="2982"/>
    </location>
</feature>
<feature type="disulfide bond" evidence="4">
    <location>
        <begin position="4418"/>
        <end position="4467"/>
    </location>
</feature>
<feature type="compositionally biased region" description="Low complexity" evidence="5">
    <location>
        <begin position="3262"/>
        <end position="3288"/>
    </location>
</feature>
<feature type="disulfide bond" evidence="4">
    <location>
        <begin position="4429"/>
        <end position="4483"/>
    </location>
</feature>
<feature type="compositionally biased region" description="Low complexity" evidence="5">
    <location>
        <begin position="1417"/>
        <end position="1444"/>
    </location>
</feature>
<dbReference type="PANTHER" id="PTHR11339:SF371">
    <property type="entry name" value="MUCIN-2"/>
    <property type="match status" value="1"/>
</dbReference>
<keyword evidence="2 4" id="KW-1015">Disulfide bond</keyword>
<feature type="compositionally biased region" description="Low complexity" evidence="5">
    <location>
        <begin position="2853"/>
        <end position="2881"/>
    </location>
</feature>
<feature type="compositionally biased region" description="Low complexity" evidence="5">
    <location>
        <begin position="2990"/>
        <end position="3016"/>
    </location>
</feature>
<feature type="region of interest" description="Disordered" evidence="5">
    <location>
        <begin position="1227"/>
        <end position="3409"/>
    </location>
</feature>
<feature type="signal peptide" evidence="6">
    <location>
        <begin position="1"/>
        <end position="31"/>
    </location>
</feature>
<feature type="compositionally biased region" description="Low complexity" evidence="5">
    <location>
        <begin position="1995"/>
        <end position="2021"/>
    </location>
</feature>
<feature type="compositionally biased region" description="Low complexity" evidence="5">
    <location>
        <begin position="1315"/>
        <end position="1341"/>
    </location>
</feature>
<feature type="compositionally biased region" description="Low complexity" evidence="5">
    <location>
        <begin position="2437"/>
        <end position="2463"/>
    </location>
</feature>
<evidence type="ECO:0000256" key="1">
    <source>
        <dbReference type="ARBA" id="ARBA00022737"/>
    </source>
</evidence>
<feature type="domain" description="VWFD" evidence="10">
    <location>
        <begin position="425"/>
        <end position="599"/>
    </location>
</feature>
<keyword evidence="12" id="KW-1185">Reference proteome</keyword>
<evidence type="ECO:0000259" key="8">
    <source>
        <dbReference type="PROSITE" id="PS50184"/>
    </source>
</evidence>
<accession>A0AAW1YVU0</accession>
<feature type="compositionally biased region" description="Low complexity" evidence="5">
    <location>
        <begin position="1485"/>
        <end position="1512"/>
    </location>
</feature>
<feature type="domain" description="VWFD" evidence="10">
    <location>
        <begin position="66"/>
        <end position="238"/>
    </location>
</feature>
<feature type="compositionally biased region" description="Low complexity" evidence="5">
    <location>
        <begin position="1791"/>
        <end position="1818"/>
    </location>
</feature>
<feature type="compositionally biased region" description="Low complexity" evidence="5">
    <location>
        <begin position="1689"/>
        <end position="1715"/>
    </location>
</feature>
<dbReference type="InterPro" id="IPR001007">
    <property type="entry name" value="VWF_dom"/>
</dbReference>
<evidence type="ECO:0000313" key="11">
    <source>
        <dbReference type="EMBL" id="KAK9952105.1"/>
    </source>
</evidence>
<feature type="chain" id="PRO_5043374106" description="Mucin-2-like" evidence="6">
    <location>
        <begin position="32"/>
        <end position="4495"/>
    </location>
</feature>
<feature type="compositionally biased region" description="Low complexity" evidence="5">
    <location>
        <begin position="1621"/>
        <end position="1647"/>
    </location>
</feature>
<feature type="compositionally biased region" description="Low complexity" evidence="5">
    <location>
        <begin position="2301"/>
        <end position="2328"/>
    </location>
</feature>
<feature type="compositionally biased region" description="Low complexity" evidence="5">
    <location>
        <begin position="2888"/>
        <end position="2915"/>
    </location>
</feature>
<feature type="compositionally biased region" description="Low complexity" evidence="5">
    <location>
        <begin position="2538"/>
        <end position="2565"/>
    </location>
</feature>
<feature type="compositionally biased region" description="Low complexity" evidence="5">
    <location>
        <begin position="2922"/>
        <end position="2949"/>
    </location>
</feature>
<dbReference type="PROSITE" id="PS01225">
    <property type="entry name" value="CTCK_2"/>
    <property type="match status" value="1"/>
</dbReference>
<feature type="compositionally biased region" description="Low complexity" evidence="5">
    <location>
        <begin position="2165"/>
        <end position="2191"/>
    </location>
</feature>
<feature type="compositionally biased region" description="Low complexity" evidence="5">
    <location>
        <begin position="2029"/>
        <end position="2055"/>
    </location>
</feature>
<comment type="caution">
    <text evidence="4">Lacks conserved residue(s) required for the propagation of feature annotation.</text>
</comment>
<evidence type="ECO:0000259" key="9">
    <source>
        <dbReference type="PROSITE" id="PS50853"/>
    </source>
</evidence>
<evidence type="ECO:0000256" key="5">
    <source>
        <dbReference type="SAM" id="MobiDB-lite"/>
    </source>
</evidence>
<evidence type="ECO:0000259" key="10">
    <source>
        <dbReference type="PROSITE" id="PS51233"/>
    </source>
</evidence>
<feature type="compositionally biased region" description="Low complexity" evidence="5">
    <location>
        <begin position="2786"/>
        <end position="2813"/>
    </location>
</feature>
<dbReference type="PANTHER" id="PTHR11339">
    <property type="entry name" value="EXTRACELLULAR MATRIX GLYCOPROTEIN RELATED"/>
    <property type="match status" value="1"/>
</dbReference>
<feature type="compositionally biased region" description="Low complexity" evidence="5">
    <location>
        <begin position="1757"/>
        <end position="1783"/>
    </location>
</feature>
<evidence type="ECO:0000313" key="12">
    <source>
        <dbReference type="Proteomes" id="UP001479290"/>
    </source>
</evidence>
<feature type="compositionally biased region" description="Low complexity" evidence="5">
    <location>
        <begin position="1655"/>
        <end position="1681"/>
    </location>
</feature>
<dbReference type="InterPro" id="IPR001846">
    <property type="entry name" value="VWF_type-D"/>
</dbReference>
<feature type="compositionally biased region" description="Low complexity" evidence="5">
    <location>
        <begin position="2718"/>
        <end position="2744"/>
    </location>
</feature>
<feature type="compositionally biased region" description="Low complexity" evidence="5">
    <location>
        <begin position="2403"/>
        <end position="2429"/>
    </location>
</feature>
<protein>
    <recommendedName>
        <fullName evidence="13">Mucin-2-like</fullName>
    </recommendedName>
</protein>
<feature type="compositionally biased region" description="Low complexity" evidence="5">
    <location>
        <begin position="1451"/>
        <end position="1478"/>
    </location>
</feature>
<dbReference type="PROSITE" id="PS50184">
    <property type="entry name" value="VWFC_2"/>
    <property type="match status" value="1"/>
</dbReference>
<feature type="compositionally biased region" description="Low complexity" evidence="5">
    <location>
        <begin position="2131"/>
        <end position="2157"/>
    </location>
</feature>
<keyword evidence="1" id="KW-0677">Repeat</keyword>
<feature type="domain" description="VWFD" evidence="10">
    <location>
        <begin position="893"/>
        <end position="1061"/>
    </location>
</feature>
<feature type="domain" description="VWFD" evidence="10">
    <location>
        <begin position="3547"/>
        <end position="3730"/>
    </location>
</feature>
<feature type="compositionally biased region" description="Low complexity" evidence="5">
    <location>
        <begin position="3296"/>
        <end position="3322"/>
    </location>
</feature>
<dbReference type="Proteomes" id="UP001479290">
    <property type="component" value="Unassembled WGS sequence"/>
</dbReference>
<dbReference type="SMART" id="SM00214">
    <property type="entry name" value="VWC"/>
    <property type="match status" value="3"/>
</dbReference>
<dbReference type="EMBL" id="JAWDJR010000024">
    <property type="protein sequence ID" value="KAK9952105.1"/>
    <property type="molecule type" value="Genomic_DNA"/>
</dbReference>
<feature type="compositionally biased region" description="Low complexity" evidence="5">
    <location>
        <begin position="3228"/>
        <end position="3254"/>
    </location>
</feature>
<feature type="domain" description="Fibronectin type-III" evidence="9">
    <location>
        <begin position="1324"/>
        <end position="1426"/>
    </location>
</feature>
<feature type="compositionally biased region" description="Low complexity" evidence="5">
    <location>
        <begin position="2369"/>
        <end position="2395"/>
    </location>
</feature>
<dbReference type="InterPro" id="IPR003961">
    <property type="entry name" value="FN3_dom"/>
</dbReference>
<feature type="compositionally biased region" description="Low complexity" evidence="5">
    <location>
        <begin position="2573"/>
        <end position="2600"/>
    </location>
</feature>
<feature type="compositionally biased region" description="Low complexity" evidence="5">
    <location>
        <begin position="2641"/>
        <end position="2676"/>
    </location>
</feature>
<feature type="compositionally biased region" description="Low complexity" evidence="5">
    <location>
        <begin position="3024"/>
        <end position="3050"/>
    </location>
</feature>
<proteinExistence type="predicted"/>
<feature type="domain" description="CTCK" evidence="7">
    <location>
        <begin position="4404"/>
        <end position="4491"/>
    </location>
</feature>
<dbReference type="PROSITE" id="PS01185">
    <property type="entry name" value="CTCK_1"/>
    <property type="match status" value="1"/>
</dbReference>
<feature type="compositionally biased region" description="Low complexity" evidence="5">
    <location>
        <begin position="2335"/>
        <end position="2361"/>
    </location>
</feature>
<feature type="compositionally biased region" description="Low complexity" evidence="5">
    <location>
        <begin position="3160"/>
        <end position="3186"/>
    </location>
</feature>
<feature type="compositionally biased region" description="Low complexity" evidence="5">
    <location>
        <begin position="1230"/>
        <end position="1273"/>
    </location>
</feature>
<dbReference type="SMART" id="SM00216">
    <property type="entry name" value="VWD"/>
    <property type="match status" value="4"/>
</dbReference>
<feature type="compositionally biased region" description="Low complexity" evidence="5">
    <location>
        <begin position="2063"/>
        <end position="2089"/>
    </location>
</feature>
<dbReference type="Gene3D" id="2.10.25.10">
    <property type="entry name" value="Laminin"/>
    <property type="match status" value="4"/>
</dbReference>
<dbReference type="PROSITE" id="PS51233">
    <property type="entry name" value="VWFD"/>
    <property type="match status" value="4"/>
</dbReference>
<evidence type="ECO:0000256" key="3">
    <source>
        <dbReference type="ARBA" id="ARBA00023180"/>
    </source>
</evidence>
<feature type="compositionally biased region" description="Low complexity" evidence="5">
    <location>
        <begin position="3364"/>
        <end position="3409"/>
    </location>
</feature>
<feature type="compositionally biased region" description="Low complexity" evidence="5">
    <location>
        <begin position="2199"/>
        <end position="2225"/>
    </location>
</feature>
<evidence type="ECO:0000259" key="7">
    <source>
        <dbReference type="PROSITE" id="PS01225"/>
    </source>
</evidence>
<feature type="compositionally biased region" description="Low complexity" evidence="5">
    <location>
        <begin position="1961"/>
        <end position="1987"/>
    </location>
</feature>
<feature type="compositionally biased region" description="Low complexity" evidence="5">
    <location>
        <begin position="2267"/>
        <end position="2294"/>
    </location>
</feature>
<dbReference type="CDD" id="cd19941">
    <property type="entry name" value="TIL"/>
    <property type="match status" value="3"/>
</dbReference>
<sequence>MLLDSVGTVRMSQMWMLRWVVLLVGLQSIQADSVVDYGSTKDPMYFTTTAAWPTTTAVYPSNHVNNICSMWGNFHFKTFDGDVYQFPGTCEYNLVFDCQSLRHQFSVNVKRTGLDNVPKISRVMITIDVIVIELTENQVVVNGENTTLPVYIGGILVEENTIYTRVSSKTGITVTWNKEDSVMVELDAEYSHQTCGLCGDFNGVPDEFIESGLGYERSVGFIEFGNKHRVYTPNDNCPNPSEEDDEKDRLSQCYNYKADCADLLEDEDWFSCNEILNPEPYVSACIHDVCLHEPEDTDNSSLCATLSEYSRQCSHAGGNPPNWRTADFCAVTCPYNMVHSESGSPCMDTCSHKVTLCEEHNIDGCFCPLGTVFDDITNTGCTPVEQCQCWHKDTIYKPGEVLRNKEEECICKEGNWICVSIPGPGLCAVEEGSHFTTYDGKEFTFHGECIYVLSKDCNETKFIILVQIYPCGTLVGTCLKSIEVLFYNDKNNRLVINYDGTVQHNAKVLLPYMAADFTVFKPSSFHIMLQTSFGLQVQVQLVPLMQVYITVDQSFQGKTCGLCGNFNKVLSDDLKTPQGLVEGTADSFANAWKAQSNCPDHEERIEDPCSYSSEIEQFAEHWCSMMKDKESLFAKCHTTVNPDSYYKRCKYSSCSCKRSEDCLCAVFSSYTRACAAKGIFLQGWREIVCEKYTENCPKSQKYSYQLQSCQRTCLSLASERQSCSADFVPVDGCACPDGFYQDKKGLCVPIEKCPCDHKGETVQPGTSVNINNEHCVCVNGTLHCQSWKTQILGCSYPKVFFNCSTAGPDKHGLACARTCMQKEVDCFSQECESGCQCPKGLLDNGEGKCVTPNECPCPHDGDLHKPEEKITVDCNTCTCQGGTWICTEKKCPGICTIYGSGHYKTFDQQRFGFRGDCSYIAAQDKCGNKTGNFYVITENIPCGTTGTTCSKAVVIILGETVLELSDGTVKVSNTTSGPQINYIERKIGMYLVIDTDMGLTVLWDRKTTVHIILQPQHMENVCGLCGNFNGNGKDDFTTQGSLQTTNLMEFVDSWKVSSRCPDSAPDFDPCFETPNRVAWARKECIIIMEDKFRNCSKKVDPEPYYENCVKDSCACDTGGDCECLCTAVAAYAQACNDAGVYVDWRTPEFCPVYCDYYNKKVEEEDEEECIWHYRPFTPWYKTCYNKVINNTLPNVEGCFPKCPKDNPIFDEEQQICVKNCGPLPPPPSSAPTTISTTPITPRPPVSTEVPSTTKVPSTTSTSPEVPSTTSTTPGTPPPSTPTSTSTTPVTPRPPVSTEVPSTTSTTPGPPPPSTPTSTSTTPVTPRPPVSTEVPSTTSTTPGTPPPSTPTSTSTTPITPRPPVSTEVPSTTSTSPGTPPPSTPTSTSTTPVTPRPPVSTEVPSTTSTSPGTSPPSTPTSTSTTPVTPRPPVSTEVPSTTSTTPGTSPPSTPTSTSTTPVTPRPPVSTEVPSTTSTTPGTSPPSTPTSTSTTPVTPRPPVSTEVPSTTSTTPGTSPPSTPTSTSTTPVTPRPPVSTEVPSTTSTTPGTPPPSTPTSTSTTPITPRPPVSTEVPSTTSTSPGTPPPSTPTSTSTTPVTPRPPVSTEVPSTTSTTPGTPPPSTPTSTSTTPVTPRPPVSTEVPSTTSTTPGTPPPSTPTSTSTTPVTPRPPVSTEVPSTTSTTPGTPPPSTPTSTSTTPVTPRPPVSTEVPSTTSTTPGTPPPSTPTSTSTTPVTPRPPVSTEVPSTTSTTPGTSPPSTPTSTSTTPVTPRPPVSTEVPSTTSTTPGTPPPSTPTSTSTTPVTPRPPVSTEVPSTTSTTPGTSPPSTPTSTSTTPVTPRPPVSTEVPSTTSTTPGTSPPSTPTSTSTTPVTPRPPVSTEVPSTTSTTPGTSPPSTPTSTSTTPVTPRPPVSTEVPSTSSTTPGTPPPSTPTSTSTTPVTPRPPVSTEVPSTTSTTPGTPPPSTPTSTSTTPVTPRPPVSTEVPSTTSTTPGTPPPSTPTSTSTTPVTPRPPVSTEVPSTTSTTPGTPPPSTPTSTSTTPITPRPPVSTEVPSTTSTTPGTPPPSTPTSTSTTPVTPRPPVSTEVPSTTSTTPGTPPPSTPTSTSTTPVTPRPPVSTEVPSTTSTTPGTSPPSTPTSTSTTPVTPRPPVSTEVPSTTSTTPGTPPPSTPTSTSTTPVTPRPPVSTEVPSTTSTSPGTPPPSTPTSTSTTPITPRPPVSTEVPSTTSTSPGTPPPSTPTSTSTTPVTPRPPVSTEVPSTTSTSPGTPPPSTPTSTSTTPVTPRPPVSTEVPSTTSTTPGTSPPSTPTSTSTTPVTPRPPVSTEVPSTTSTTPGTSPPSTPTSTSTTPVTPRPPVSTEVPSTTSTTPGTPPPSTPTSTSTTPITPRPPVSTEVPSTTSTTPGTPPPSTPTSTSTTPITPRPPVSTEVPSTTSTTPGTPPPSTPTSTSTTPITPRPPVSTEVPSTTSTTPGTPPPSTPTSTSTTPITPRPPVSTEVPSTTSTTPGTSPPSTPTSTSTTPVTPRPPVSTEVPSTTSTTPGTPPSSTPTSTSTTPVTPLPPVSTEVPSTTSTTPGTPPPSTPTSTSTTPVTPRPPVSTEVPSTTSTTPGTSPPSTPTSTSTTPVTPRPPVSTEVPSTTSTTPGTPPPSTPTSTSTTPVTPRTSTTPVTPRPPVSTEVPSTTSTTPGTPPPSTPTSTSTTPVTPRPPVSTEVPSTTSTTPGTPPPSTPTSTSTTPVTPRPPVSTEVPSTTSTTPGTPPPSTPTSTSTTPVTPRPPVSTEVPSTTSTTPGTPPPSTPTSTSTTPVTPRPPVSTEVPSTTSTTPGTSPPSTPTSTSTTPVTPRPPVSTEVPSTTSTTPGTPPPSTQTSTSTTPVTPRPPVSTEVPSTTSTTPGTSPPSTPTSTSTTPVTPRPPVSTEVPSTTSTTPGTSPPSTPTSTSTTPVTPRPPVSTEVPSTTSTTPGTSPPSTPTSTSTTPVTPRPPVSTEVPSTSSTTPGTPPPSTPTSTSTTPVTPRPPVSTEVPSTTSTTPGTPPPSTPTSTSTTPVTPRPPVSTEVPSTTSTTPGTPPPSTPTSTSTTPVTPRPPVSTEVPSTTSTTPGTPPPSTPTSTSTTPITPRPPVSTEVPSTTSTTPGTPPPSTPTSTSTTPVTPRPPVSTEVPSTTSTTPGTPPPSTPTSTSTTPVTPRPPVSTEVPSTTSTTPGTPPPSTPTSTSTTPVTPRPPVSTEVPSTSSTTPGTPPPSTPTSTSTTPVTPRPPVSTEVPSTTSTTPGTPPPSTPTSTSTTPVTPRPPVSTEVPSTTSTTPGTPPPSTPTSTSTTPVTPRPPVSTEVPSTTSTTPGTPPPSTPTSTSTTPITPRPPVSTEVPSTTITTPGTPPPSTPTSTSTTPITPRPPVSTEVPSTTSTSTPTTTSTTPTPPIIFTESTTSNPITHTRKQIVNTTTTTTPCFCVFQERQYKPGESILHKKDIGSGICLTMICSITCAIQNSTEPCPTPPPIVCPKWNKTANEIFHICDCIMGKCIKGDIMEIVQHQCPFPKSITCKNNQPAVLVYDELHCCRQYTCDCFCQGWGGSHYLTFDGLPYTYQGNCTYILMEEISPKYNLKIYIDNEYCDIHESVSCSRSIIVSYNNQVITLRNHRFMEGAALQALKDNDNLTLPYTQNGVRVIKSSLNLILEVPELQVVVTFGNTDFSINLPFQHFGKNTQGHCGTCNNNQTDDCMLPGGILVNDCAVMADHWTASGVDVKKCTKPSPRPPVWNISTPMPITPYQPHVDCYHLQSKVFEACHSHVSPENFFLACQYDSSHMSDPSVVCASLQSYARACSQVGVCIHWRNYTSLCNIICPEDKIFLPCGPAEPPTCRGGPTQRSISVPTEGCFCRENTTLFNTESGLCVSKCGCVDSSGTPREFDKHFKYNCEDCVCDKGSQSVICKPKKCPDVTPENCTEPGFMLFTETDPADSCCSKQVCREIDCAVNMCKDGSCTKESCTYVAPDNTTHTIKDGGEYKYKCETVTCHQINGLFVTKKTITKCPYLSSHDCEPGFAYVKKEGECCGTCTQVACIYDAPDNTRQTLKDGEVHNYKCENVTCLEFNGVFVTEKTVRECPYLSSHNCGPGFEYMKKESECCETCTQVACIYDAPDNTRHVLTDGEDVKYKCETVTCHQIKDSFVTEKTNTECAYLSSQDCGAGFEYVKKEGECCGTCTQVACIYDAPDNTTQTLKVGEVKSYTCETVTCHQINDSFISEKTKKECPYLSSEDCGPGFEYVIKEGECCGSCTQVACIYDAPDNTRQTLKDGEVQSYTCETVTCREFNGLFATEKTKIECPYLSSLNCGPGFEYVKKEGECCGTCTQVACIYDAPDDTRHVLNDGKEYHFKCMNTTCLNRNGMFMTKESYKQCPPFNQDDCKPETVKYDKDGCCKICELSNCVRAKNITRLYVNECTSIEDVEVTSCAGHCDDGSMYSMENDIMMHSCSCCREESVSRKDVMLKCANGSEILHHYTYIETCKCTPTKCEEETE</sequence>
<feature type="disulfide bond" evidence="4">
    <location>
        <begin position="4433"/>
        <end position="4485"/>
    </location>
</feature>
<dbReference type="InterPro" id="IPR050780">
    <property type="entry name" value="Mucin_vWF_Thrombospondin_sf"/>
</dbReference>